<keyword evidence="8" id="KW-1185">Reference proteome</keyword>
<dbReference type="GO" id="GO:0015297">
    <property type="term" value="F:antiporter activity"/>
    <property type="evidence" value="ECO:0007669"/>
    <property type="project" value="InterPro"/>
</dbReference>
<keyword evidence="4 5" id="KW-0472">Membrane</keyword>
<reference evidence="7 8" key="1">
    <citation type="submission" date="2016-11" db="EMBL/GenBank/DDBJ databases">
        <authorList>
            <person name="Jaros S."/>
            <person name="Januszkiewicz K."/>
            <person name="Wedrychowicz H."/>
        </authorList>
    </citation>
    <scope>NUCLEOTIDE SEQUENCE [LARGE SCALE GENOMIC DNA]</scope>
    <source>
        <strain evidence="7 8">DSM 3089</strain>
    </source>
</reference>
<feature type="transmembrane region" description="Helical" evidence="5">
    <location>
        <begin position="146"/>
        <end position="172"/>
    </location>
</feature>
<feature type="transmembrane region" description="Helical" evidence="5">
    <location>
        <begin position="294"/>
        <end position="319"/>
    </location>
</feature>
<feature type="transmembrane region" description="Helical" evidence="5">
    <location>
        <begin position="56"/>
        <end position="72"/>
    </location>
</feature>
<dbReference type="GO" id="GO:1902600">
    <property type="term" value="P:proton transmembrane transport"/>
    <property type="evidence" value="ECO:0007669"/>
    <property type="project" value="InterPro"/>
</dbReference>
<feature type="transmembrane region" description="Helical" evidence="5">
    <location>
        <begin position="84"/>
        <end position="107"/>
    </location>
</feature>
<dbReference type="EMBL" id="FQXP01000005">
    <property type="protein sequence ID" value="SHH78957.1"/>
    <property type="molecule type" value="Genomic_DNA"/>
</dbReference>
<organism evidence="7 8">
    <name type="scientific">Clostridium collagenovorans DSM 3089</name>
    <dbReference type="NCBI Taxonomy" id="1121306"/>
    <lineage>
        <taxon>Bacteria</taxon>
        <taxon>Bacillati</taxon>
        <taxon>Bacillota</taxon>
        <taxon>Clostridia</taxon>
        <taxon>Eubacteriales</taxon>
        <taxon>Clostridiaceae</taxon>
        <taxon>Clostridium</taxon>
    </lineage>
</organism>
<dbReference type="AlphaFoldDB" id="A0A1M5VUS1"/>
<feature type="domain" description="Cation/H+ exchanger transmembrane" evidence="6">
    <location>
        <begin position="7"/>
        <end position="379"/>
    </location>
</feature>
<name>A0A1M5VUS1_9CLOT</name>
<accession>A0A1M5VUS1</accession>
<feature type="transmembrane region" description="Helical" evidence="5">
    <location>
        <begin position="270"/>
        <end position="288"/>
    </location>
</feature>
<feature type="transmembrane region" description="Helical" evidence="5">
    <location>
        <begin position="358"/>
        <end position="378"/>
    </location>
</feature>
<evidence type="ECO:0000256" key="1">
    <source>
        <dbReference type="ARBA" id="ARBA00004141"/>
    </source>
</evidence>
<evidence type="ECO:0000256" key="2">
    <source>
        <dbReference type="ARBA" id="ARBA00022692"/>
    </source>
</evidence>
<comment type="subcellular location">
    <subcellularLocation>
        <location evidence="1">Membrane</location>
        <topology evidence="1">Multi-pass membrane protein</topology>
    </subcellularLocation>
</comment>
<keyword evidence="2 5" id="KW-0812">Transmembrane</keyword>
<evidence type="ECO:0000313" key="8">
    <source>
        <dbReference type="Proteomes" id="UP000184526"/>
    </source>
</evidence>
<dbReference type="Gene3D" id="1.20.1530.20">
    <property type="match status" value="1"/>
</dbReference>
<dbReference type="PRINTS" id="PR00173">
    <property type="entry name" value="EDTRNSPORT"/>
</dbReference>
<evidence type="ECO:0000256" key="4">
    <source>
        <dbReference type="ARBA" id="ARBA00023136"/>
    </source>
</evidence>
<sequence length="388" mass="40778">MIFSILLVLLLGILANKLFTKLRLPGLLGMILVGVVIGPYVGNLLSEEFLSISTDIRNMALILILLRAGLGINKEVLKKVGVTALKMSFIPCLLEGAVITLVGHFLFNMPLYEAGILGFILAAVSPAVIVPAMISMKEQGLGEKRGIATIILAGSSIDDIFSITIFTVFLGLSTSGEVSIGKELIGIPIEIIGGIVLGLIIGIIIVKVFKKFKFSILEETFLLVSMGFLIYVIGNLINVSGLLGVMTLGFMILEKSEEKAKLIESSLSKLWFIAQIFLFVLIGAAVNVKVAFGAGAFGIAIIAIGLIGRSIGVIIALLGSNLNRKEKLFTVIAYTPKATVQAALGAVPLASGVASGELILAVAVMAIIITAPLGAIAIKGLAPKLLKE</sequence>
<dbReference type="Proteomes" id="UP000184526">
    <property type="component" value="Unassembled WGS sequence"/>
</dbReference>
<evidence type="ECO:0000259" key="6">
    <source>
        <dbReference type="Pfam" id="PF00999"/>
    </source>
</evidence>
<dbReference type="Pfam" id="PF00999">
    <property type="entry name" value="Na_H_Exchanger"/>
    <property type="match status" value="1"/>
</dbReference>
<dbReference type="RefSeq" id="WP_072831296.1">
    <property type="nucleotide sequence ID" value="NZ_FQXP01000005.1"/>
</dbReference>
<evidence type="ECO:0000256" key="5">
    <source>
        <dbReference type="SAM" id="Phobius"/>
    </source>
</evidence>
<evidence type="ECO:0000256" key="3">
    <source>
        <dbReference type="ARBA" id="ARBA00022989"/>
    </source>
</evidence>
<dbReference type="InterPro" id="IPR038770">
    <property type="entry name" value="Na+/solute_symporter_sf"/>
</dbReference>
<dbReference type="PANTHER" id="PTHR31102:SF1">
    <property type="entry name" value="CATION_H+ EXCHANGER DOMAIN-CONTAINING PROTEIN"/>
    <property type="match status" value="1"/>
</dbReference>
<dbReference type="OrthoDB" id="9790604at2"/>
<dbReference type="STRING" id="1121306.SAMN02745196_01375"/>
<dbReference type="InterPro" id="IPR051843">
    <property type="entry name" value="CPA1_transporter"/>
</dbReference>
<gene>
    <name evidence="7" type="ORF">SAMN02745196_01375</name>
</gene>
<feature type="transmembrane region" description="Helical" evidence="5">
    <location>
        <begin position="114"/>
        <end position="134"/>
    </location>
</feature>
<dbReference type="GO" id="GO:0016020">
    <property type="term" value="C:membrane"/>
    <property type="evidence" value="ECO:0007669"/>
    <property type="project" value="UniProtKB-SubCell"/>
</dbReference>
<feature type="transmembrane region" description="Helical" evidence="5">
    <location>
        <begin position="184"/>
        <end position="209"/>
    </location>
</feature>
<proteinExistence type="predicted"/>
<dbReference type="PANTHER" id="PTHR31102">
    <property type="match status" value="1"/>
</dbReference>
<feature type="transmembrane region" description="Helical" evidence="5">
    <location>
        <begin position="221"/>
        <end position="250"/>
    </location>
</feature>
<protein>
    <submittedName>
        <fullName evidence="7">Sodium/proton antiporter, CPA1 family</fullName>
    </submittedName>
</protein>
<evidence type="ECO:0000313" key="7">
    <source>
        <dbReference type="EMBL" id="SHH78957.1"/>
    </source>
</evidence>
<feature type="transmembrane region" description="Helical" evidence="5">
    <location>
        <begin position="25"/>
        <end position="44"/>
    </location>
</feature>
<dbReference type="InterPro" id="IPR006153">
    <property type="entry name" value="Cation/H_exchanger_TM"/>
</dbReference>
<keyword evidence="3 5" id="KW-1133">Transmembrane helix</keyword>